<reference evidence="2 3" key="1">
    <citation type="submission" date="2020-04" db="EMBL/GenBank/DDBJ databases">
        <authorList>
            <person name="De Canck E."/>
        </authorList>
    </citation>
    <scope>NUCLEOTIDE SEQUENCE [LARGE SCALE GENOMIC DNA]</scope>
    <source>
        <strain evidence="2 3">LMG 22037</strain>
    </source>
</reference>
<feature type="transmembrane region" description="Helical" evidence="1">
    <location>
        <begin position="26"/>
        <end position="42"/>
    </location>
</feature>
<accession>A0A6J5CRN7</accession>
<keyword evidence="1" id="KW-0812">Transmembrane</keyword>
<dbReference type="EMBL" id="CADIKB010000079">
    <property type="protein sequence ID" value="CAB3742136.1"/>
    <property type="molecule type" value="Genomic_DNA"/>
</dbReference>
<protein>
    <submittedName>
        <fullName evidence="2">Uncharacterized protein</fullName>
    </submittedName>
</protein>
<gene>
    <name evidence="2" type="ORF">LMG22037_06570</name>
</gene>
<name>A0A6J5CRN7_9BURK</name>
<evidence type="ECO:0000256" key="1">
    <source>
        <dbReference type="SAM" id="Phobius"/>
    </source>
</evidence>
<dbReference type="RefSeq" id="WP_035483151.1">
    <property type="nucleotide sequence ID" value="NZ_CADIKB010000079.1"/>
</dbReference>
<evidence type="ECO:0000313" key="2">
    <source>
        <dbReference type="EMBL" id="CAB3742136.1"/>
    </source>
</evidence>
<keyword evidence="1" id="KW-1133">Transmembrane helix</keyword>
<evidence type="ECO:0000313" key="3">
    <source>
        <dbReference type="Proteomes" id="UP000494249"/>
    </source>
</evidence>
<feature type="transmembrane region" description="Helical" evidence="1">
    <location>
        <begin position="161"/>
        <end position="178"/>
    </location>
</feature>
<dbReference type="AlphaFoldDB" id="A0A6J5CRN7"/>
<proteinExistence type="predicted"/>
<keyword evidence="1" id="KW-0472">Membrane</keyword>
<organism evidence="2 3">
    <name type="scientific">Paraburkholderia phenoliruptrix</name>
    <dbReference type="NCBI Taxonomy" id="252970"/>
    <lineage>
        <taxon>Bacteria</taxon>
        <taxon>Pseudomonadati</taxon>
        <taxon>Pseudomonadota</taxon>
        <taxon>Betaproteobacteria</taxon>
        <taxon>Burkholderiales</taxon>
        <taxon>Burkholderiaceae</taxon>
        <taxon>Paraburkholderia</taxon>
    </lineage>
</organism>
<feature type="transmembrane region" description="Helical" evidence="1">
    <location>
        <begin position="62"/>
        <end position="84"/>
    </location>
</feature>
<sequence length="214" mass="23382">MRAVLTEENVTSSFLPKFRAVTQGEVGYGVIGVIFNGVNWMLASEELEKSSALNRAENKNKFWAAIVSTWAAGGQTVGNGLKALGELRLRYSAVMARYGTFVEIAGRTIGAVAGLVGAWYDFKQFQSEKKEGHAVLAWLYLFSAGASLLLCIATIVGATSLVFPLLLILIVIGILIAWQKHREINEWLSKCIFGTAGEKFSPQDEQKQFEALTS</sequence>
<feature type="transmembrane region" description="Helical" evidence="1">
    <location>
        <begin position="104"/>
        <end position="122"/>
    </location>
</feature>
<dbReference type="Proteomes" id="UP000494249">
    <property type="component" value="Unassembled WGS sequence"/>
</dbReference>
<feature type="transmembrane region" description="Helical" evidence="1">
    <location>
        <begin position="134"/>
        <end position="155"/>
    </location>
</feature>